<evidence type="ECO:0000313" key="4">
    <source>
        <dbReference type="Proteomes" id="UP000824037"/>
    </source>
</evidence>
<name>A0A9D2J3R5_9MICO</name>
<feature type="domain" description="N-acyltransferase N-terminal" evidence="1">
    <location>
        <begin position="18"/>
        <end position="149"/>
    </location>
</feature>
<reference evidence="3" key="2">
    <citation type="submission" date="2021-04" db="EMBL/GenBank/DDBJ databases">
        <authorList>
            <person name="Gilroy R."/>
        </authorList>
    </citation>
    <scope>NUCLEOTIDE SEQUENCE</scope>
    <source>
        <strain evidence="3">ChiGjej4B4-7305</strain>
    </source>
</reference>
<dbReference type="InterPro" id="IPR023292">
    <property type="entry name" value="NTP_PyroPHydrolase-like_dom_sf"/>
</dbReference>
<feature type="domain" description="GNAT-like C-terminal" evidence="2">
    <location>
        <begin position="151"/>
        <end position="297"/>
    </location>
</feature>
<dbReference type="InterPro" id="IPR041644">
    <property type="entry name" value="GNAT_C"/>
</dbReference>
<dbReference type="Gene3D" id="1.10.3420.10">
    <property type="entry name" value="putative ntp pyrophosphohydrolase like domain"/>
    <property type="match status" value="1"/>
</dbReference>
<dbReference type="EMBL" id="DXBY01000084">
    <property type="protein sequence ID" value="HIZ35182.1"/>
    <property type="molecule type" value="Genomic_DNA"/>
</dbReference>
<dbReference type="CDD" id="cd11530">
    <property type="entry name" value="NTP-PPase_DR2231_like"/>
    <property type="match status" value="1"/>
</dbReference>
<evidence type="ECO:0000259" key="1">
    <source>
        <dbReference type="Pfam" id="PF18082"/>
    </source>
</evidence>
<dbReference type="InterPro" id="IPR033653">
    <property type="entry name" value="NTP-PPase_DR2231-like"/>
</dbReference>
<dbReference type="AlphaFoldDB" id="A0A9D2J3R5"/>
<accession>A0A9D2J3R5</accession>
<dbReference type="InterPro" id="IPR041273">
    <property type="entry name" value="NAT_N"/>
</dbReference>
<dbReference type="InterPro" id="IPR021130">
    <property type="entry name" value="PRib-ATP_PPHydrolase-like"/>
</dbReference>
<organism evidence="3 4">
    <name type="scientific">Candidatus Ruania gallistercoris</name>
    <dbReference type="NCBI Taxonomy" id="2838746"/>
    <lineage>
        <taxon>Bacteria</taxon>
        <taxon>Bacillati</taxon>
        <taxon>Actinomycetota</taxon>
        <taxon>Actinomycetes</taxon>
        <taxon>Micrococcales</taxon>
        <taxon>Ruaniaceae</taxon>
        <taxon>Ruania</taxon>
    </lineage>
</organism>
<dbReference type="Pfam" id="PF18082">
    <property type="entry name" value="NAT_N"/>
    <property type="match status" value="1"/>
</dbReference>
<evidence type="ECO:0000259" key="2">
    <source>
        <dbReference type="Pfam" id="PF18164"/>
    </source>
</evidence>
<sequence length="466" mass="50278">MTRALTTDQVRERLGAADLPETLVLLGFAEQDAHDTLALVARTRTDDAALTRIAELTGAVIARIGDLLGDLPGPVWARDGEWAGERELAICTLLVTVPEIRAYHRGRGISDAISWRSLSDLGQQIAVHRLTFAEFGVHTHDWLLAAWSGGLYWLGRLQFTIEKADDGILASVHIPRAGSFAPELVDASLARVPGFFARHFPELRLLGLHCASWLLDPQLAEVLPGTSTIAAFGRRWQLTDELRPGDADVLFFVFSRRGSRRDGTDIDLDSLPQDTSLQRAVLTRLRSGGHWHCRVGHLPLPDGAAPPGADLTAAGGSDPEGLVRIFHEVYSVPVHTGAPSADGARIPMRMALIAEELAELVGAVYGAPAQKVMERAYSRAADLDDGTRDVVETADAIGDLVYVLYGMALECGIPLAEVLAEIQSSNLSKLGADGKPILREDGKVLKGPGYHRPDVARVLRAHGGDD</sequence>
<evidence type="ECO:0000313" key="3">
    <source>
        <dbReference type="EMBL" id="HIZ35182.1"/>
    </source>
</evidence>
<protein>
    <submittedName>
        <fullName evidence="3">DUF5596 domain-containing protein</fullName>
    </submittedName>
</protein>
<dbReference type="Proteomes" id="UP000824037">
    <property type="component" value="Unassembled WGS sequence"/>
</dbReference>
<dbReference type="Pfam" id="PF18164">
    <property type="entry name" value="GNAT_C"/>
    <property type="match status" value="1"/>
</dbReference>
<comment type="caution">
    <text evidence="3">The sequence shown here is derived from an EMBL/GenBank/DDBJ whole genome shotgun (WGS) entry which is preliminary data.</text>
</comment>
<gene>
    <name evidence="3" type="ORF">H9815_05350</name>
</gene>
<dbReference type="Gene3D" id="3.40.630.120">
    <property type="match status" value="1"/>
</dbReference>
<reference evidence="3" key="1">
    <citation type="journal article" date="2021" name="PeerJ">
        <title>Extensive microbial diversity within the chicken gut microbiome revealed by metagenomics and culture.</title>
        <authorList>
            <person name="Gilroy R."/>
            <person name="Ravi A."/>
            <person name="Getino M."/>
            <person name="Pursley I."/>
            <person name="Horton D.L."/>
            <person name="Alikhan N.F."/>
            <person name="Baker D."/>
            <person name="Gharbi K."/>
            <person name="Hall N."/>
            <person name="Watson M."/>
            <person name="Adriaenssens E.M."/>
            <person name="Foster-Nyarko E."/>
            <person name="Jarju S."/>
            <person name="Secka A."/>
            <person name="Antonio M."/>
            <person name="Oren A."/>
            <person name="Chaudhuri R.R."/>
            <person name="La Ragione R."/>
            <person name="Hildebrand F."/>
            <person name="Pallen M.J."/>
        </authorList>
    </citation>
    <scope>NUCLEOTIDE SEQUENCE</scope>
    <source>
        <strain evidence="3">ChiGjej4B4-7305</strain>
    </source>
</reference>
<dbReference type="Pfam" id="PF01503">
    <property type="entry name" value="PRA-PH"/>
    <property type="match status" value="1"/>
</dbReference>
<proteinExistence type="predicted"/>